<protein>
    <recommendedName>
        <fullName evidence="1">HNH nuclease domain-containing protein</fullName>
    </recommendedName>
</protein>
<dbReference type="InterPro" id="IPR044925">
    <property type="entry name" value="His-Me_finger_sf"/>
</dbReference>
<reference evidence="2" key="1">
    <citation type="journal article" date="2015" name="Nature">
        <title>Complex archaea that bridge the gap between prokaryotes and eukaryotes.</title>
        <authorList>
            <person name="Spang A."/>
            <person name="Saw J.H."/>
            <person name="Jorgensen S.L."/>
            <person name="Zaremba-Niedzwiedzka K."/>
            <person name="Martijn J."/>
            <person name="Lind A.E."/>
            <person name="van Eijk R."/>
            <person name="Schleper C."/>
            <person name="Guy L."/>
            <person name="Ettema T.J."/>
        </authorList>
    </citation>
    <scope>NUCLEOTIDE SEQUENCE</scope>
</reference>
<dbReference type="AlphaFoldDB" id="A0A0F8Z7J4"/>
<dbReference type="SUPFAM" id="SSF54060">
    <property type="entry name" value="His-Me finger endonucleases"/>
    <property type="match status" value="1"/>
</dbReference>
<dbReference type="Gene3D" id="3.90.75.20">
    <property type="match status" value="1"/>
</dbReference>
<accession>A0A0F8Z7J4</accession>
<dbReference type="Pfam" id="PF13392">
    <property type="entry name" value="HNH_3"/>
    <property type="match status" value="1"/>
</dbReference>
<proteinExistence type="predicted"/>
<evidence type="ECO:0000259" key="1">
    <source>
        <dbReference type="Pfam" id="PF13392"/>
    </source>
</evidence>
<name>A0A0F8Z7J4_9ZZZZ</name>
<gene>
    <name evidence="2" type="ORF">LCGC14_3068060</name>
</gene>
<dbReference type="InterPro" id="IPR003615">
    <property type="entry name" value="HNH_nuc"/>
</dbReference>
<comment type="caution">
    <text evidence="2">The sequence shown here is derived from an EMBL/GenBank/DDBJ whole genome shotgun (WGS) entry which is preliminary data.</text>
</comment>
<feature type="domain" description="HNH nuclease" evidence="1">
    <location>
        <begin position="103"/>
        <end position="144"/>
    </location>
</feature>
<sequence>MPELGEVQRGLAIGYTNNNKWQWGACRVCGKERWVYLLKGNIPQYDRCRDCANLSRRGKTINKGKGWRYTIDGYREKLLHRGDAFFDMVYVERGRWYGYVLEHRYVVARHLGRSLKTGDRVHHVNGIRDDNRIENLTLTNDKEHPRGYSAAYKDGYEKGYADGYAAKFSLVA</sequence>
<evidence type="ECO:0000313" key="2">
    <source>
        <dbReference type="EMBL" id="KKK56086.1"/>
    </source>
</evidence>
<dbReference type="EMBL" id="LAZR01065164">
    <property type="protein sequence ID" value="KKK56086.1"/>
    <property type="molecule type" value="Genomic_DNA"/>
</dbReference>
<organism evidence="2">
    <name type="scientific">marine sediment metagenome</name>
    <dbReference type="NCBI Taxonomy" id="412755"/>
    <lineage>
        <taxon>unclassified sequences</taxon>
        <taxon>metagenomes</taxon>
        <taxon>ecological metagenomes</taxon>
    </lineage>
</organism>